<comment type="caution">
    <text evidence="4">The sequence shown here is derived from an EMBL/GenBank/DDBJ whole genome shotgun (WGS) entry which is preliminary data.</text>
</comment>
<name>A0A1Y2ANP1_9TREE</name>
<dbReference type="PANTHER" id="PTHR22642:SF2">
    <property type="entry name" value="PROTEIN LONG AFTER FAR-RED 3"/>
    <property type="match status" value="1"/>
</dbReference>
<dbReference type="Pfam" id="PF07969">
    <property type="entry name" value="Amidohydro_3"/>
    <property type="match status" value="1"/>
</dbReference>
<dbReference type="InterPro" id="IPR011059">
    <property type="entry name" value="Metal-dep_hydrolase_composite"/>
</dbReference>
<keyword evidence="2" id="KW-0472">Membrane</keyword>
<dbReference type="GO" id="GO:0016810">
    <property type="term" value="F:hydrolase activity, acting on carbon-nitrogen (but not peptide) bonds"/>
    <property type="evidence" value="ECO:0007669"/>
    <property type="project" value="InterPro"/>
</dbReference>
<dbReference type="OrthoDB" id="3501663at2759"/>
<dbReference type="InterPro" id="IPR013108">
    <property type="entry name" value="Amidohydro_3"/>
</dbReference>
<keyword evidence="2" id="KW-1133">Transmembrane helix</keyword>
<feature type="domain" description="Amidohydrolase 3" evidence="3">
    <location>
        <begin position="149"/>
        <end position="626"/>
    </location>
</feature>
<organism evidence="4 5">
    <name type="scientific">Naematelia encephala</name>
    <dbReference type="NCBI Taxonomy" id="71784"/>
    <lineage>
        <taxon>Eukaryota</taxon>
        <taxon>Fungi</taxon>
        <taxon>Dikarya</taxon>
        <taxon>Basidiomycota</taxon>
        <taxon>Agaricomycotina</taxon>
        <taxon>Tremellomycetes</taxon>
        <taxon>Tremellales</taxon>
        <taxon>Naemateliaceae</taxon>
        <taxon>Naematelia</taxon>
    </lineage>
</organism>
<dbReference type="SUPFAM" id="SSF51556">
    <property type="entry name" value="Metallo-dependent hydrolases"/>
    <property type="match status" value="1"/>
</dbReference>
<dbReference type="InterPro" id="IPR032466">
    <property type="entry name" value="Metal_Hydrolase"/>
</dbReference>
<proteinExistence type="predicted"/>
<dbReference type="CDD" id="cd01300">
    <property type="entry name" value="YtcJ_like"/>
    <property type="match status" value="1"/>
</dbReference>
<evidence type="ECO:0000313" key="5">
    <source>
        <dbReference type="Proteomes" id="UP000193986"/>
    </source>
</evidence>
<keyword evidence="5" id="KW-1185">Reference proteome</keyword>
<dbReference type="Proteomes" id="UP000193986">
    <property type="component" value="Unassembled WGS sequence"/>
</dbReference>
<evidence type="ECO:0000256" key="2">
    <source>
        <dbReference type="SAM" id="Phobius"/>
    </source>
</evidence>
<dbReference type="InterPro" id="IPR033932">
    <property type="entry name" value="YtcJ-like"/>
</dbReference>
<dbReference type="SUPFAM" id="SSF51338">
    <property type="entry name" value="Composite domain of metallo-dependent hydrolases"/>
    <property type="match status" value="1"/>
</dbReference>
<protein>
    <submittedName>
        <fullName evidence="4">Amidohydrolase family-domain-containing protein</fullName>
    </submittedName>
</protein>
<dbReference type="InParanoid" id="A0A1Y2ANP1"/>
<feature type="transmembrane region" description="Helical" evidence="2">
    <location>
        <begin position="40"/>
        <end position="59"/>
    </location>
</feature>
<accession>A0A1Y2ANP1</accession>
<dbReference type="Gene3D" id="3.20.20.140">
    <property type="entry name" value="Metal-dependent hydrolases"/>
    <property type="match status" value="1"/>
</dbReference>
<keyword evidence="4" id="KW-0378">Hydrolase</keyword>
<evidence type="ECO:0000313" key="4">
    <source>
        <dbReference type="EMBL" id="ORY24106.1"/>
    </source>
</evidence>
<dbReference type="Gene3D" id="2.30.40.10">
    <property type="entry name" value="Urease, subunit C, domain 1"/>
    <property type="match status" value="1"/>
</dbReference>
<dbReference type="EMBL" id="MCFC01000071">
    <property type="protein sequence ID" value="ORY24106.1"/>
    <property type="molecule type" value="Genomic_DNA"/>
</dbReference>
<gene>
    <name evidence="4" type="ORF">BCR39DRAFT_547607</name>
</gene>
<dbReference type="STRING" id="71784.A0A1Y2ANP1"/>
<evidence type="ECO:0000256" key="1">
    <source>
        <dbReference type="SAM" id="MobiDB-lite"/>
    </source>
</evidence>
<dbReference type="PANTHER" id="PTHR22642">
    <property type="entry name" value="IMIDAZOLONEPROPIONASE"/>
    <property type="match status" value="1"/>
</dbReference>
<keyword evidence="2" id="KW-0812">Transmembrane</keyword>
<evidence type="ECO:0000259" key="3">
    <source>
        <dbReference type="Pfam" id="PF07969"/>
    </source>
</evidence>
<dbReference type="Gene3D" id="3.10.310.70">
    <property type="match status" value="1"/>
</dbReference>
<dbReference type="AlphaFoldDB" id="A0A1Y2ANP1"/>
<feature type="region of interest" description="Disordered" evidence="1">
    <location>
        <begin position="1"/>
        <end position="41"/>
    </location>
</feature>
<sequence length="633" mass="69919">MSDIRARRTATRMPISNEKTPLAPATERYRRTPPPPRRPTRSLSLSISLLILLGFVLYAQRRGKSGVSYSFDGKALPDWYALCSKEGKKVYTVPEEGGLGAVECVVVGNKEVAGSGSLARVRRRWGDKHEPTGQSGRRRGVPIIFLPPGHTLTPGFVDSHAHPLQYGHTRQLQLQGSRSIREIIERVETFVNGASLPRGAWVEGMGWDQNLWPVKEFPTAADLEASPVLAGLPIALARIDVHAEWVSPAVLDLMGELPDHVEGGQIVRYPNGSATGVFLDNAIDLINAVRPPWTDTQREAFLERMTKDGLSKGLTGVQDAQVPLEDAIFFKRMADKGKLGMRFYSMINCEDREAYCGDQIEKVHGAADGRLTIQAVKLFADGALGSRGAALLEDYADKPGWSGFLLNREETWEPLMRKWYENGWQVNVHTIGDKANHVVLNAIEKILGPNESRTAGRFRLEHAQIMRLDDITRAANLGVIGSYQPTHATSDMWYAEDRLGSDRIKGAYAWRTYLEHGGRITLGSDFPVESIDPLKGYYAAVTRLAEDGTSPHGPGGWYPEQKLTREEALRGFTVEPAQASFSNSTGSLTPGKRFDAVLWDDDLLEVDQEEMLDVRVVATIIDGKIVWGGIKSG</sequence>
<reference evidence="4 5" key="1">
    <citation type="submission" date="2016-07" db="EMBL/GenBank/DDBJ databases">
        <title>Pervasive Adenine N6-methylation of Active Genes in Fungi.</title>
        <authorList>
            <consortium name="DOE Joint Genome Institute"/>
            <person name="Mondo S.J."/>
            <person name="Dannebaum R.O."/>
            <person name="Kuo R.C."/>
            <person name="Labutti K."/>
            <person name="Haridas S."/>
            <person name="Kuo A."/>
            <person name="Salamov A."/>
            <person name="Ahrendt S.R."/>
            <person name="Lipzen A."/>
            <person name="Sullivan W."/>
            <person name="Andreopoulos W.B."/>
            <person name="Clum A."/>
            <person name="Lindquist E."/>
            <person name="Daum C."/>
            <person name="Ramamoorthy G.K."/>
            <person name="Gryganskyi A."/>
            <person name="Culley D."/>
            <person name="Magnuson J.K."/>
            <person name="James T.Y."/>
            <person name="O'Malley M.A."/>
            <person name="Stajich J.E."/>
            <person name="Spatafora J.W."/>
            <person name="Visel A."/>
            <person name="Grigoriev I.V."/>
        </authorList>
    </citation>
    <scope>NUCLEOTIDE SEQUENCE [LARGE SCALE GENOMIC DNA]</scope>
    <source>
        <strain evidence="4 5">68-887.2</strain>
    </source>
</reference>